<reference evidence="10 11" key="1">
    <citation type="journal article" date="2012" name="Genome Biol.">
        <title>Genome and low-iron response of an oceanic diatom adapted to chronic iron limitation.</title>
        <authorList>
            <person name="Lommer M."/>
            <person name="Specht M."/>
            <person name="Roy A.S."/>
            <person name="Kraemer L."/>
            <person name="Andreson R."/>
            <person name="Gutowska M.A."/>
            <person name="Wolf J."/>
            <person name="Bergner S.V."/>
            <person name="Schilhabel M.B."/>
            <person name="Klostermeier U.C."/>
            <person name="Beiko R.G."/>
            <person name="Rosenstiel P."/>
            <person name="Hippler M."/>
            <person name="Laroche J."/>
        </authorList>
    </citation>
    <scope>NUCLEOTIDE SEQUENCE [LARGE SCALE GENOMIC DNA]</scope>
    <source>
        <strain evidence="10 11">CCMP1005</strain>
    </source>
</reference>
<comment type="caution">
    <text evidence="10">The sequence shown here is derived from an EMBL/GenBank/DDBJ whole genome shotgun (WGS) entry which is preliminary data.</text>
</comment>
<keyword evidence="7 9" id="KW-1133">Transmembrane helix</keyword>
<keyword evidence="8 9" id="KW-0472">Membrane</keyword>
<comment type="similarity">
    <text evidence="2 9">Belongs to the ADP/ATP translocase tlc family.</text>
</comment>
<evidence type="ECO:0000256" key="5">
    <source>
        <dbReference type="ARBA" id="ARBA00022741"/>
    </source>
</evidence>
<evidence type="ECO:0000256" key="2">
    <source>
        <dbReference type="ARBA" id="ARBA00007127"/>
    </source>
</evidence>
<comment type="caution">
    <text evidence="9">Lacks conserved residue(s) required for the propagation of feature annotation.</text>
</comment>
<accession>K0SKJ7</accession>
<dbReference type="InterPro" id="IPR004667">
    <property type="entry name" value="ADP_ATP_car_bac_type"/>
</dbReference>
<dbReference type="AlphaFoldDB" id="K0SKJ7"/>
<evidence type="ECO:0000256" key="1">
    <source>
        <dbReference type="ARBA" id="ARBA00004141"/>
    </source>
</evidence>
<dbReference type="OrthoDB" id="2190844at2759"/>
<dbReference type="PANTHER" id="PTHR31187:SF1">
    <property type="entry name" value="ADP,ATP CARRIER PROTEIN 1"/>
    <property type="match status" value="1"/>
</dbReference>
<evidence type="ECO:0000256" key="4">
    <source>
        <dbReference type="ARBA" id="ARBA00022692"/>
    </source>
</evidence>
<dbReference type="EMBL" id="AGNL01015423">
    <property type="protein sequence ID" value="EJK65845.1"/>
    <property type="molecule type" value="Genomic_DNA"/>
</dbReference>
<feature type="transmembrane region" description="Helical" evidence="9">
    <location>
        <begin position="37"/>
        <end position="64"/>
    </location>
</feature>
<evidence type="ECO:0000313" key="11">
    <source>
        <dbReference type="Proteomes" id="UP000266841"/>
    </source>
</evidence>
<evidence type="ECO:0000256" key="3">
    <source>
        <dbReference type="ARBA" id="ARBA00022448"/>
    </source>
</evidence>
<keyword evidence="4 9" id="KW-0812">Transmembrane</keyword>
<sequence length="83" mass="8839">MAYIPLDEDSKVKGKAAIEVLGSRIGKSGGSFVQQGLVLLFGSIINAAPALAALYYSVLVWWGISANRLSSLFYAMTAVKKSE</sequence>
<comment type="subcellular location">
    <subcellularLocation>
        <location evidence="1 9">Membrane</location>
        <topology evidence="1 9">Multi-pass membrane protein</topology>
    </subcellularLocation>
</comment>
<evidence type="ECO:0000256" key="8">
    <source>
        <dbReference type="ARBA" id="ARBA00023136"/>
    </source>
</evidence>
<dbReference type="GO" id="GO:0005471">
    <property type="term" value="F:ATP:ADP antiporter activity"/>
    <property type="evidence" value="ECO:0007669"/>
    <property type="project" value="InterPro"/>
</dbReference>
<dbReference type="GO" id="GO:0005524">
    <property type="term" value="F:ATP binding"/>
    <property type="evidence" value="ECO:0007669"/>
    <property type="project" value="UniProtKB-KW"/>
</dbReference>
<dbReference type="GO" id="GO:0016020">
    <property type="term" value="C:membrane"/>
    <property type="evidence" value="ECO:0007669"/>
    <property type="project" value="UniProtKB-SubCell"/>
</dbReference>
<evidence type="ECO:0000256" key="9">
    <source>
        <dbReference type="RuleBase" id="RU363121"/>
    </source>
</evidence>
<protein>
    <recommendedName>
        <fullName evidence="9">ADP,ATP carrier protein</fullName>
    </recommendedName>
</protein>
<dbReference type="PANTHER" id="PTHR31187">
    <property type="match status" value="1"/>
</dbReference>
<evidence type="ECO:0000256" key="6">
    <source>
        <dbReference type="ARBA" id="ARBA00022840"/>
    </source>
</evidence>
<proteinExistence type="inferred from homology"/>
<evidence type="ECO:0000313" key="10">
    <source>
        <dbReference type="EMBL" id="EJK65845.1"/>
    </source>
</evidence>
<dbReference type="Proteomes" id="UP000266841">
    <property type="component" value="Unassembled WGS sequence"/>
</dbReference>
<keyword evidence="6 9" id="KW-0067">ATP-binding</keyword>
<dbReference type="Pfam" id="PF03219">
    <property type="entry name" value="TLC"/>
    <property type="match status" value="1"/>
</dbReference>
<keyword evidence="11" id="KW-1185">Reference proteome</keyword>
<evidence type="ECO:0000256" key="7">
    <source>
        <dbReference type="ARBA" id="ARBA00022989"/>
    </source>
</evidence>
<gene>
    <name evidence="10" type="ORF">THAOC_13258</name>
</gene>
<organism evidence="10 11">
    <name type="scientific">Thalassiosira oceanica</name>
    <name type="common">Marine diatom</name>
    <dbReference type="NCBI Taxonomy" id="159749"/>
    <lineage>
        <taxon>Eukaryota</taxon>
        <taxon>Sar</taxon>
        <taxon>Stramenopiles</taxon>
        <taxon>Ochrophyta</taxon>
        <taxon>Bacillariophyta</taxon>
        <taxon>Coscinodiscophyceae</taxon>
        <taxon>Thalassiosirophycidae</taxon>
        <taxon>Thalassiosirales</taxon>
        <taxon>Thalassiosiraceae</taxon>
        <taxon>Thalassiosira</taxon>
    </lineage>
</organism>
<keyword evidence="3 9" id="KW-0813">Transport</keyword>
<keyword evidence="5 9" id="KW-0547">Nucleotide-binding</keyword>
<name>K0SKJ7_THAOC</name>